<proteinExistence type="predicted"/>
<organism evidence="1">
    <name type="scientific">marine sediment metagenome</name>
    <dbReference type="NCBI Taxonomy" id="412755"/>
    <lineage>
        <taxon>unclassified sequences</taxon>
        <taxon>metagenomes</taxon>
        <taxon>ecological metagenomes</taxon>
    </lineage>
</organism>
<dbReference type="SUPFAM" id="SSF53335">
    <property type="entry name" value="S-adenosyl-L-methionine-dependent methyltransferases"/>
    <property type="match status" value="1"/>
</dbReference>
<dbReference type="InterPro" id="IPR029063">
    <property type="entry name" value="SAM-dependent_MTases_sf"/>
</dbReference>
<dbReference type="AlphaFoldDB" id="A0A0F9N3P9"/>
<dbReference type="Gene3D" id="3.40.50.150">
    <property type="entry name" value="Vaccinia Virus protein VP39"/>
    <property type="match status" value="2"/>
</dbReference>
<name>A0A0F9N3P9_9ZZZZ</name>
<reference evidence="1" key="1">
    <citation type="journal article" date="2015" name="Nature">
        <title>Complex archaea that bridge the gap between prokaryotes and eukaryotes.</title>
        <authorList>
            <person name="Spang A."/>
            <person name="Saw J.H."/>
            <person name="Jorgensen S.L."/>
            <person name="Zaremba-Niedzwiedzka K."/>
            <person name="Martijn J."/>
            <person name="Lind A.E."/>
            <person name="van Eijk R."/>
            <person name="Schleper C."/>
            <person name="Guy L."/>
            <person name="Ettema T.J."/>
        </authorList>
    </citation>
    <scope>NUCLEOTIDE SEQUENCE</scope>
</reference>
<dbReference type="Pfam" id="PF13489">
    <property type="entry name" value="Methyltransf_23"/>
    <property type="match status" value="1"/>
</dbReference>
<sequence length="142" mass="16878">MNKSWKTAIHRKKLSRPMRELDTRNLLRGRVLDFGCGHGFDANYLRIDGYDPYHCPVRFSRGKYDVITCNYVLNVISPRERTVALAQMKYLLKKTGIAYITVRRDIKKDYVTKRGTQQYRVELPMPVLFEHRDFIIYVMKND</sequence>
<dbReference type="EMBL" id="LAZR01003842">
    <property type="protein sequence ID" value="KKN14210.1"/>
    <property type="molecule type" value="Genomic_DNA"/>
</dbReference>
<gene>
    <name evidence="1" type="ORF">LCGC14_0998490</name>
</gene>
<evidence type="ECO:0008006" key="2">
    <source>
        <dbReference type="Google" id="ProtNLM"/>
    </source>
</evidence>
<comment type="caution">
    <text evidence="1">The sequence shown here is derived from an EMBL/GenBank/DDBJ whole genome shotgun (WGS) entry which is preliminary data.</text>
</comment>
<evidence type="ECO:0000313" key="1">
    <source>
        <dbReference type="EMBL" id="KKN14210.1"/>
    </source>
</evidence>
<protein>
    <recommendedName>
        <fullName evidence="2">Methyltransferase type 11 domain-containing protein</fullName>
    </recommendedName>
</protein>
<accession>A0A0F9N3P9</accession>